<evidence type="ECO:0000313" key="1">
    <source>
        <dbReference type="EMBL" id="KAJ8664309.1"/>
    </source>
</evidence>
<gene>
    <name evidence="1" type="ORF">QAD02_005971</name>
</gene>
<dbReference type="Proteomes" id="UP001239111">
    <property type="component" value="Chromosome 4"/>
</dbReference>
<accession>A0ACC2N1Y5</accession>
<protein>
    <submittedName>
        <fullName evidence="1">Uncharacterized protein</fullName>
    </submittedName>
</protein>
<dbReference type="EMBL" id="CM056744">
    <property type="protein sequence ID" value="KAJ8664309.1"/>
    <property type="molecule type" value="Genomic_DNA"/>
</dbReference>
<reference evidence="1" key="1">
    <citation type="submission" date="2023-04" db="EMBL/GenBank/DDBJ databases">
        <title>A chromosome-level genome assembly of the parasitoid wasp Eretmocerus hayati.</title>
        <authorList>
            <person name="Zhong Y."/>
            <person name="Liu S."/>
            <person name="Liu Y."/>
        </authorList>
    </citation>
    <scope>NUCLEOTIDE SEQUENCE</scope>
    <source>
        <strain evidence="1">ZJU_SS_LIU_2023</strain>
    </source>
</reference>
<organism evidence="1 2">
    <name type="scientific">Eretmocerus hayati</name>
    <dbReference type="NCBI Taxonomy" id="131215"/>
    <lineage>
        <taxon>Eukaryota</taxon>
        <taxon>Metazoa</taxon>
        <taxon>Ecdysozoa</taxon>
        <taxon>Arthropoda</taxon>
        <taxon>Hexapoda</taxon>
        <taxon>Insecta</taxon>
        <taxon>Pterygota</taxon>
        <taxon>Neoptera</taxon>
        <taxon>Endopterygota</taxon>
        <taxon>Hymenoptera</taxon>
        <taxon>Apocrita</taxon>
        <taxon>Proctotrupomorpha</taxon>
        <taxon>Chalcidoidea</taxon>
        <taxon>Aphelinidae</taxon>
        <taxon>Aphelininae</taxon>
        <taxon>Eretmocerus</taxon>
    </lineage>
</organism>
<sequence length="298" mass="33929">MRLPVLCKTLWIILLLESKQTDATADGVTKKLVDTGSPVDKINFLQIYQEFVEITDDVEERLPGLVKNAEKFLGQATDYNSSQTLELLVRIVETGIIIRNASISVYDTVAQVEAAANEIMDSVPNNVNLTYTLRKSIYENSVLNFVKKADERSMLEKEAHVALSEVLHLIALFREMIFAAKESKFLEHVDLIVEQQDETTNRVNDFEEMLTASDALIGYIYKINEEYRAIREKFEEEIETGIRAQLTAIGALDSFYEIISHDESLVTSESKLVITSNQLVNMMQELRNDFERIYNIAS</sequence>
<name>A0ACC2N1Y5_9HYME</name>
<keyword evidence="2" id="KW-1185">Reference proteome</keyword>
<proteinExistence type="predicted"/>
<comment type="caution">
    <text evidence="1">The sequence shown here is derived from an EMBL/GenBank/DDBJ whole genome shotgun (WGS) entry which is preliminary data.</text>
</comment>
<evidence type="ECO:0000313" key="2">
    <source>
        <dbReference type="Proteomes" id="UP001239111"/>
    </source>
</evidence>